<keyword evidence="7" id="KW-1185">Reference proteome</keyword>
<dbReference type="PANTHER" id="PTHR47429">
    <property type="entry name" value="PROTEIN TWIN LOV 1"/>
    <property type="match status" value="1"/>
</dbReference>
<evidence type="ECO:0000256" key="1">
    <source>
        <dbReference type="ARBA" id="ARBA00022630"/>
    </source>
</evidence>
<organism evidence="6 7">
    <name type="scientific">Penicillium freii</name>
    <dbReference type="NCBI Taxonomy" id="48697"/>
    <lineage>
        <taxon>Eukaryota</taxon>
        <taxon>Fungi</taxon>
        <taxon>Dikarya</taxon>
        <taxon>Ascomycota</taxon>
        <taxon>Pezizomycotina</taxon>
        <taxon>Eurotiomycetes</taxon>
        <taxon>Eurotiomycetidae</taxon>
        <taxon>Eurotiales</taxon>
        <taxon>Aspergillaceae</taxon>
        <taxon>Penicillium</taxon>
    </lineage>
</organism>
<dbReference type="STRING" id="48697.A0A101MJ35"/>
<evidence type="ECO:0000256" key="4">
    <source>
        <dbReference type="SAM" id="MobiDB-lite"/>
    </source>
</evidence>
<protein>
    <recommendedName>
        <fullName evidence="5">PAC domain-containing protein</fullName>
    </recommendedName>
</protein>
<feature type="region of interest" description="Disordered" evidence="4">
    <location>
        <begin position="531"/>
        <end position="553"/>
    </location>
</feature>
<name>A0A101MJ35_PENFR</name>
<keyword evidence="1" id="KW-0285">Flavoprotein</keyword>
<evidence type="ECO:0000313" key="7">
    <source>
        <dbReference type="Proteomes" id="UP000055045"/>
    </source>
</evidence>
<sequence length="674" mass="74482">MSSTPTVVELDGFGAHFKPSARNSSRSHSLGQVYEPLAFGQPAIGRPYMGTQERWMPRFNTKHVSNGSYNSEQSVRKPSVDQESVADSTATLDLGYHAMGQQPRHEKHSSTSTGHQTFDQRSLSTLSLDQQSVGNQSLGHHSMGGPPGGYLASLTSFTRDLHSSASNRSVQRNVGTNELPILQQTNPSEGFEQFNPTIEEDGEASFDLVAPYKGDATSQHTLERQADLMFSSDHMLAILSNPRYLARFRDFLARERAGSCSTLTYYLNATKALKAIQYANALVRLSVDVPASGIESAEHPVGPILNTALEQRVQAALDALTAEELPAFITSTCINITGKVVEERVRGTLPDNFKGTADALGEVFCLTDPSRPDNPIIFASGEFHHTTQYGMDDVLGRNCRFLQGPKTNSHSVRRIREAIKAGRHHSELFLNYRRDGSPFMNLLQMAPLCDSRGTIRYFLGAQIDVSGLVLEGAQMESFQNMQVAKGKSEFQELSELLNPRELQNVREHGGNLFQPIINEHPNHRLFLQDSDTESEIDSTAQGPDSPTPGPAPSLSLTGVYKKYLLVRPYPSLRILFTSPSLQIPGMIQSSFLNRIGETGAKRDNIVNAMIAGRSVTARIKWMTKFNNQGRHRWIHCTPLLANTGQIGVWMVVVIDDDNDESSVRWQGNWPTVIT</sequence>
<keyword evidence="2" id="KW-0288">FMN</keyword>
<accession>A0A101MJ35</accession>
<evidence type="ECO:0000259" key="5">
    <source>
        <dbReference type="PROSITE" id="PS50113"/>
    </source>
</evidence>
<dbReference type="Pfam" id="PF13426">
    <property type="entry name" value="PAS_9"/>
    <property type="match status" value="1"/>
</dbReference>
<dbReference type="Gene3D" id="3.30.450.20">
    <property type="entry name" value="PAS domain"/>
    <property type="match status" value="1"/>
</dbReference>
<proteinExistence type="predicted"/>
<feature type="compositionally biased region" description="Polar residues" evidence="4">
    <location>
        <begin position="110"/>
        <end position="119"/>
    </location>
</feature>
<dbReference type="InterPro" id="IPR000014">
    <property type="entry name" value="PAS"/>
</dbReference>
<evidence type="ECO:0000256" key="3">
    <source>
        <dbReference type="ARBA" id="ARBA00022991"/>
    </source>
</evidence>
<dbReference type="EMBL" id="LLXE01000132">
    <property type="protein sequence ID" value="KUM61497.1"/>
    <property type="molecule type" value="Genomic_DNA"/>
</dbReference>
<dbReference type="GO" id="GO:0005634">
    <property type="term" value="C:nucleus"/>
    <property type="evidence" value="ECO:0007669"/>
    <property type="project" value="TreeGrafter"/>
</dbReference>
<dbReference type="AlphaFoldDB" id="A0A101MJ35"/>
<feature type="region of interest" description="Disordered" evidence="4">
    <location>
        <begin position="61"/>
        <end position="86"/>
    </location>
</feature>
<dbReference type="InterPro" id="IPR000700">
    <property type="entry name" value="PAS-assoc_C"/>
</dbReference>
<keyword evidence="3" id="KW-0157">Chromophore</keyword>
<feature type="domain" description="PAC" evidence="5">
    <location>
        <begin position="424"/>
        <end position="477"/>
    </location>
</feature>
<comment type="caution">
    <text evidence="6">The sequence shown here is derived from an EMBL/GenBank/DDBJ whole genome shotgun (WGS) entry which is preliminary data.</text>
</comment>
<dbReference type="NCBIfam" id="TIGR00229">
    <property type="entry name" value="sensory_box"/>
    <property type="match status" value="1"/>
</dbReference>
<feature type="region of interest" description="Disordered" evidence="4">
    <location>
        <begin position="100"/>
        <end position="119"/>
    </location>
</feature>
<dbReference type="InterPro" id="IPR035965">
    <property type="entry name" value="PAS-like_dom_sf"/>
</dbReference>
<evidence type="ECO:0000256" key="2">
    <source>
        <dbReference type="ARBA" id="ARBA00022643"/>
    </source>
</evidence>
<dbReference type="Proteomes" id="UP000055045">
    <property type="component" value="Unassembled WGS sequence"/>
</dbReference>
<reference evidence="6 7" key="1">
    <citation type="submission" date="2015-10" db="EMBL/GenBank/DDBJ databases">
        <title>Genome sequencing of Penicillium freii.</title>
        <authorList>
            <person name="Nguyen H.D."/>
            <person name="Visagie C.M."/>
            <person name="Seifert K.A."/>
        </authorList>
    </citation>
    <scope>NUCLEOTIDE SEQUENCE [LARGE SCALE GENOMIC DNA]</scope>
    <source>
        <strain evidence="6 7">DAOM 242723</strain>
    </source>
</reference>
<dbReference type="PROSITE" id="PS50113">
    <property type="entry name" value="PAC"/>
    <property type="match status" value="1"/>
</dbReference>
<dbReference type="PANTHER" id="PTHR47429:SF9">
    <property type="entry name" value="PAS DOMAIN-CONTAINING PROTEIN"/>
    <property type="match status" value="1"/>
</dbReference>
<gene>
    <name evidence="6" type="ORF">ACN42_g5622</name>
</gene>
<feature type="compositionally biased region" description="Polar residues" evidence="4">
    <location>
        <begin position="62"/>
        <end position="73"/>
    </location>
</feature>
<evidence type="ECO:0000313" key="6">
    <source>
        <dbReference type="EMBL" id="KUM61497.1"/>
    </source>
</evidence>
<dbReference type="SUPFAM" id="SSF55785">
    <property type="entry name" value="PYP-like sensor domain (PAS domain)"/>
    <property type="match status" value="1"/>
</dbReference>